<gene>
    <name evidence="2" type="ORF">PgNI_09489</name>
</gene>
<dbReference type="AlphaFoldDB" id="A0A6P8ASR8"/>
<dbReference type="KEGG" id="pgri:PgNI_09489"/>
<protein>
    <submittedName>
        <fullName evidence="2">Uncharacterized protein</fullName>
    </submittedName>
</protein>
<reference evidence="2" key="2">
    <citation type="submission" date="2019-10" db="EMBL/GenBank/DDBJ databases">
        <authorList>
            <consortium name="NCBI Genome Project"/>
        </authorList>
    </citation>
    <scope>NUCLEOTIDE SEQUENCE</scope>
    <source>
        <strain evidence="2">NI907</strain>
    </source>
</reference>
<dbReference type="PANTHER" id="PTHR43677:SF11">
    <property type="entry name" value="ZINC-CONTAINING ALCOHOL DEHYDROGENASE"/>
    <property type="match status" value="1"/>
</dbReference>
<reference evidence="2" key="1">
    <citation type="journal article" date="2019" name="Mol. Biol. Evol.">
        <title>Blast fungal genomes show frequent chromosomal changes, gene gains and losses, and effector gene turnover.</title>
        <authorList>
            <person name="Gomez Luciano L.B."/>
            <person name="Jason Tsai I."/>
            <person name="Chuma I."/>
            <person name="Tosa Y."/>
            <person name="Chen Y.H."/>
            <person name="Li J.Y."/>
            <person name="Li M.Y."/>
            <person name="Jade Lu M.Y."/>
            <person name="Nakayashiki H."/>
            <person name="Li W.H."/>
        </authorList>
    </citation>
    <scope>NUCLEOTIDE SEQUENCE</scope>
    <source>
        <strain evidence="2">NI907</strain>
    </source>
</reference>
<evidence type="ECO:0000313" key="1">
    <source>
        <dbReference type="Proteomes" id="UP000515153"/>
    </source>
</evidence>
<dbReference type="GO" id="GO:0016491">
    <property type="term" value="F:oxidoreductase activity"/>
    <property type="evidence" value="ECO:0007669"/>
    <property type="project" value="TreeGrafter"/>
</dbReference>
<dbReference type="PANTHER" id="PTHR43677">
    <property type="entry name" value="SHORT-CHAIN DEHYDROGENASE/REDUCTASE"/>
    <property type="match status" value="1"/>
</dbReference>
<sequence>MRAARIHTWGLPPRFSLTASLPLAPPPSTHMQLRIKAVGLHSIVRGRGQGTHPSCRGATLPFDPSVDGVGLDECSGRLFYINALAAPLLAERANVAVSDLVPLEGVGPSCCDPVAVAALVNPVSSSWMALRRRVVGGVAGLTVLVLGVTSTSGRAAAQVARFLGAARVLGASRSGVDVEGVDEHILLPPAGQQLDISVVGHVHVILDYVGGTAARHVLETVVTPPGLDTQYVHVGDLGGCDELAISGRVLNSKAIRIMGSGMGSWAKQDLRDEIPKLVEFTSTMERPGNVTTYRLEDIESAWNNVGSGVRTVVTP</sequence>
<dbReference type="SUPFAM" id="SSF51735">
    <property type="entry name" value="NAD(P)-binding Rossmann-fold domains"/>
    <property type="match status" value="1"/>
</dbReference>
<dbReference type="Gene3D" id="3.90.180.10">
    <property type="entry name" value="Medium-chain alcohol dehydrogenases, catalytic domain"/>
    <property type="match status" value="1"/>
</dbReference>
<reference evidence="2" key="3">
    <citation type="submission" date="2025-08" db="UniProtKB">
        <authorList>
            <consortium name="RefSeq"/>
        </authorList>
    </citation>
    <scope>IDENTIFICATION</scope>
    <source>
        <strain evidence="2">NI907</strain>
    </source>
</reference>
<evidence type="ECO:0000313" key="2">
    <source>
        <dbReference type="RefSeq" id="XP_030977935.1"/>
    </source>
</evidence>
<keyword evidence="1" id="KW-1185">Reference proteome</keyword>
<organism evidence="1 2">
    <name type="scientific">Pyricularia grisea</name>
    <name type="common">Crabgrass-specific blast fungus</name>
    <name type="synonym">Magnaporthe grisea</name>
    <dbReference type="NCBI Taxonomy" id="148305"/>
    <lineage>
        <taxon>Eukaryota</taxon>
        <taxon>Fungi</taxon>
        <taxon>Dikarya</taxon>
        <taxon>Ascomycota</taxon>
        <taxon>Pezizomycotina</taxon>
        <taxon>Sordariomycetes</taxon>
        <taxon>Sordariomycetidae</taxon>
        <taxon>Magnaporthales</taxon>
        <taxon>Pyriculariaceae</taxon>
        <taxon>Pyricularia</taxon>
    </lineage>
</organism>
<dbReference type="InterPro" id="IPR036291">
    <property type="entry name" value="NAD(P)-bd_dom_sf"/>
</dbReference>
<dbReference type="RefSeq" id="XP_030977935.1">
    <property type="nucleotide sequence ID" value="XM_031129472.1"/>
</dbReference>
<accession>A0A6P8ASR8</accession>
<dbReference type="Gene3D" id="3.40.50.720">
    <property type="entry name" value="NAD(P)-binding Rossmann-like Domain"/>
    <property type="match status" value="1"/>
</dbReference>
<dbReference type="InterPro" id="IPR051397">
    <property type="entry name" value="Zn-ADH-like_protein"/>
</dbReference>
<dbReference type="GeneID" id="41964380"/>
<name>A0A6P8ASR8_PYRGI</name>
<dbReference type="Proteomes" id="UP000515153">
    <property type="component" value="Unplaced"/>
</dbReference>
<proteinExistence type="predicted"/>